<proteinExistence type="predicted"/>
<gene>
    <name evidence="1" type="ORF">IAC06_08065</name>
</gene>
<accession>A0A9D9F0E3</accession>
<comment type="caution">
    <text evidence="1">The sequence shown here is derived from an EMBL/GenBank/DDBJ whole genome shotgun (WGS) entry which is preliminary data.</text>
</comment>
<sequence length="53" mass="5835">MSCSRSVVPAFSSRFLAAARNDILCHPERSFFFVTIDAAAGGVKDLEYHTVSR</sequence>
<reference evidence="1" key="1">
    <citation type="submission" date="2020-10" db="EMBL/GenBank/DDBJ databases">
        <authorList>
            <person name="Gilroy R."/>
        </authorList>
    </citation>
    <scope>NUCLEOTIDE SEQUENCE</scope>
    <source>
        <strain evidence="1">B1-20833</strain>
    </source>
</reference>
<reference evidence="1" key="2">
    <citation type="journal article" date="2021" name="PeerJ">
        <title>Extensive microbial diversity within the chicken gut microbiome revealed by metagenomics and culture.</title>
        <authorList>
            <person name="Gilroy R."/>
            <person name="Ravi A."/>
            <person name="Getino M."/>
            <person name="Pursley I."/>
            <person name="Horton D.L."/>
            <person name="Alikhan N.F."/>
            <person name="Baker D."/>
            <person name="Gharbi K."/>
            <person name="Hall N."/>
            <person name="Watson M."/>
            <person name="Adriaenssens E.M."/>
            <person name="Foster-Nyarko E."/>
            <person name="Jarju S."/>
            <person name="Secka A."/>
            <person name="Antonio M."/>
            <person name="Oren A."/>
            <person name="Chaudhuri R.R."/>
            <person name="La Ragione R."/>
            <person name="Hildebrand F."/>
            <person name="Pallen M.J."/>
        </authorList>
    </citation>
    <scope>NUCLEOTIDE SEQUENCE</scope>
    <source>
        <strain evidence="1">B1-20833</strain>
    </source>
</reference>
<name>A0A9D9F0E3_9BACT</name>
<dbReference type="AlphaFoldDB" id="A0A9D9F0E3"/>
<evidence type="ECO:0000313" key="2">
    <source>
        <dbReference type="Proteomes" id="UP000823661"/>
    </source>
</evidence>
<dbReference type="Proteomes" id="UP000823661">
    <property type="component" value="Unassembled WGS sequence"/>
</dbReference>
<organism evidence="1 2">
    <name type="scientific">Candidatus Cryptobacteroides intestinavium</name>
    <dbReference type="NCBI Taxonomy" id="2840766"/>
    <lineage>
        <taxon>Bacteria</taxon>
        <taxon>Pseudomonadati</taxon>
        <taxon>Bacteroidota</taxon>
        <taxon>Bacteroidia</taxon>
        <taxon>Bacteroidales</taxon>
        <taxon>Candidatus Cryptobacteroides</taxon>
    </lineage>
</organism>
<dbReference type="EMBL" id="JADIMI010000077">
    <property type="protein sequence ID" value="MBO8452814.1"/>
    <property type="molecule type" value="Genomic_DNA"/>
</dbReference>
<evidence type="ECO:0000313" key="1">
    <source>
        <dbReference type="EMBL" id="MBO8452814.1"/>
    </source>
</evidence>
<protein>
    <submittedName>
        <fullName evidence="1">Uncharacterized protein</fullName>
    </submittedName>
</protein>